<keyword evidence="4" id="KW-1185">Reference proteome</keyword>
<evidence type="ECO:0000313" key="2">
    <source>
        <dbReference type="EMBL" id="PVU90393.1"/>
    </source>
</evidence>
<comment type="caution">
    <text evidence="3">The sequence shown here is derived from an EMBL/GenBank/DDBJ whole genome shotgun (WGS) entry which is preliminary data.</text>
</comment>
<keyword evidence="1" id="KW-0812">Transmembrane</keyword>
<dbReference type="AlphaFoldDB" id="A0A2T9Z513"/>
<organism evidence="3 4">
    <name type="scientific">Furculomyces boomerangus</name>
    <dbReference type="NCBI Taxonomy" id="61424"/>
    <lineage>
        <taxon>Eukaryota</taxon>
        <taxon>Fungi</taxon>
        <taxon>Fungi incertae sedis</taxon>
        <taxon>Zoopagomycota</taxon>
        <taxon>Kickxellomycotina</taxon>
        <taxon>Harpellomycetes</taxon>
        <taxon>Harpellales</taxon>
        <taxon>Harpellaceae</taxon>
        <taxon>Furculomyces</taxon>
    </lineage>
</organism>
<accession>A0A2T9Z513</accession>
<protein>
    <submittedName>
        <fullName evidence="3">Uncharacterized protein</fullName>
    </submittedName>
</protein>
<proteinExistence type="predicted"/>
<evidence type="ECO:0000313" key="4">
    <source>
        <dbReference type="Proteomes" id="UP000245699"/>
    </source>
</evidence>
<gene>
    <name evidence="3" type="ORF">BB559_000484</name>
    <name evidence="2" type="ORF">BB559_004673</name>
</gene>
<dbReference type="EMBL" id="MBFT01000485">
    <property type="protein sequence ID" value="PVU90393.1"/>
    <property type="molecule type" value="Genomic_DNA"/>
</dbReference>
<name>A0A2T9Z513_9FUNG</name>
<sequence>MQEWPSQSKEELKKVIYPETTNPNNIYYQNITGIVKGSWRAKAVNETTRWWNGTLPTGYSRIPDNQEGELLIQIESIKTKTKNINLIEGFIKLYSNVTNEFFGLEGIHWSNNGTFILYGYREWHLGVAYRILESMPNNSTFDESKQILRNKYEKNFASIVLEESMSKGCEYHIIGQMNPLSNNITKEQLKELESELENPTGAKVIPPPPLEAKIMMFSTNCSTIVSTLQFDEHNSKKNLVTGMPIRIYERKIQNFAIVSALIALVQALVFVQQISYTPTSSVTFEFFI</sequence>
<keyword evidence="1" id="KW-1133">Transmembrane helix</keyword>
<evidence type="ECO:0000256" key="1">
    <source>
        <dbReference type="SAM" id="Phobius"/>
    </source>
</evidence>
<reference evidence="3 4" key="1">
    <citation type="journal article" date="2018" name="MBio">
        <title>Comparative Genomics Reveals the Core Gene Toolbox for the Fungus-Insect Symbiosis.</title>
        <authorList>
            <person name="Wang Y."/>
            <person name="Stata M."/>
            <person name="Wang W."/>
            <person name="Stajich J.E."/>
            <person name="White M.M."/>
            <person name="Moncalvo J.M."/>
        </authorList>
    </citation>
    <scope>NUCLEOTIDE SEQUENCE [LARGE SCALE GENOMIC DNA]</scope>
    <source>
        <strain evidence="3 4">AUS-77-4</strain>
    </source>
</reference>
<dbReference type="EMBL" id="MBFT01000024">
    <property type="protein sequence ID" value="PVU99687.1"/>
    <property type="molecule type" value="Genomic_DNA"/>
</dbReference>
<evidence type="ECO:0000313" key="3">
    <source>
        <dbReference type="EMBL" id="PVU99687.1"/>
    </source>
</evidence>
<keyword evidence="1" id="KW-0472">Membrane</keyword>
<dbReference type="OrthoDB" id="9984778at2759"/>
<feature type="transmembrane region" description="Helical" evidence="1">
    <location>
        <begin position="255"/>
        <end position="276"/>
    </location>
</feature>
<dbReference type="STRING" id="61424.A0A2T9Z513"/>
<dbReference type="Proteomes" id="UP000245699">
    <property type="component" value="Unassembled WGS sequence"/>
</dbReference>